<dbReference type="OMA" id="QNVNYPQ"/>
<feature type="domain" description="Chitin-binding type-2" evidence="3">
    <location>
        <begin position="118"/>
        <end position="176"/>
    </location>
</feature>
<feature type="compositionally biased region" description="Polar residues" evidence="1">
    <location>
        <begin position="411"/>
        <end position="426"/>
    </location>
</feature>
<keyword evidence="2" id="KW-0732">Signal</keyword>
<feature type="compositionally biased region" description="Low complexity" evidence="1">
    <location>
        <begin position="468"/>
        <end position="506"/>
    </location>
</feature>
<dbReference type="InterPro" id="IPR036508">
    <property type="entry name" value="Chitin-bd_dom_sf"/>
</dbReference>
<dbReference type="GeneID" id="103509779"/>
<feature type="compositionally biased region" description="Low complexity" evidence="1">
    <location>
        <begin position="619"/>
        <end position="638"/>
    </location>
</feature>
<proteinExistence type="predicted"/>
<feature type="region of interest" description="Disordered" evidence="1">
    <location>
        <begin position="836"/>
        <end position="869"/>
    </location>
</feature>
<evidence type="ECO:0000256" key="1">
    <source>
        <dbReference type="SAM" id="MobiDB-lite"/>
    </source>
</evidence>
<evidence type="ECO:0000256" key="2">
    <source>
        <dbReference type="SAM" id="SignalP"/>
    </source>
</evidence>
<dbReference type="PaxDb" id="121845-A0A1S3D258"/>
<dbReference type="SMART" id="SM00494">
    <property type="entry name" value="ChtBD2"/>
    <property type="match status" value="1"/>
</dbReference>
<feature type="compositionally biased region" description="Polar residues" evidence="1">
    <location>
        <begin position="206"/>
        <end position="219"/>
    </location>
</feature>
<protein>
    <submittedName>
        <fullName evidence="5">Mucin-5AC</fullName>
    </submittedName>
</protein>
<evidence type="ECO:0000259" key="3">
    <source>
        <dbReference type="PROSITE" id="PS50940"/>
    </source>
</evidence>
<feature type="region of interest" description="Disordered" evidence="1">
    <location>
        <begin position="366"/>
        <end position="426"/>
    </location>
</feature>
<dbReference type="PANTHER" id="PTHR22933:SF18">
    <property type="match status" value="1"/>
</dbReference>
<dbReference type="STRING" id="121845.A0A1S3D258"/>
<feature type="compositionally biased region" description="Polar residues" evidence="1">
    <location>
        <begin position="366"/>
        <end position="382"/>
    </location>
</feature>
<feature type="compositionally biased region" description="Low complexity" evidence="1">
    <location>
        <begin position="383"/>
        <end position="410"/>
    </location>
</feature>
<evidence type="ECO:0000313" key="4">
    <source>
        <dbReference type="Proteomes" id="UP000079169"/>
    </source>
</evidence>
<dbReference type="RefSeq" id="XP_008472633.1">
    <property type="nucleotide sequence ID" value="XM_008474411.3"/>
</dbReference>
<feature type="compositionally biased region" description="Polar residues" evidence="1">
    <location>
        <begin position="507"/>
        <end position="618"/>
    </location>
</feature>
<dbReference type="Proteomes" id="UP000079169">
    <property type="component" value="Unplaced"/>
</dbReference>
<feature type="compositionally biased region" description="Low complexity" evidence="1">
    <location>
        <begin position="442"/>
        <end position="460"/>
    </location>
</feature>
<dbReference type="GO" id="GO:0005576">
    <property type="term" value="C:extracellular region"/>
    <property type="evidence" value="ECO:0007669"/>
    <property type="project" value="InterPro"/>
</dbReference>
<dbReference type="Gene3D" id="2.170.140.10">
    <property type="entry name" value="Chitin binding domain"/>
    <property type="match status" value="1"/>
</dbReference>
<feature type="chain" id="PRO_5010200698" evidence="2">
    <location>
        <begin position="28"/>
        <end position="1448"/>
    </location>
</feature>
<gene>
    <name evidence="5" type="primary">LOC103509779</name>
</gene>
<dbReference type="Pfam" id="PF01607">
    <property type="entry name" value="CBM_14"/>
    <property type="match status" value="1"/>
</dbReference>
<keyword evidence="4" id="KW-1185">Reference proteome</keyword>
<name>A0A1S3D258_DIACI</name>
<feature type="region of interest" description="Disordered" evidence="1">
    <location>
        <begin position="442"/>
        <end position="639"/>
    </location>
</feature>
<accession>A0A1S3D258</accession>
<dbReference type="PROSITE" id="PS50940">
    <property type="entry name" value="CHIT_BIND_II"/>
    <property type="match status" value="1"/>
</dbReference>
<evidence type="ECO:0000313" key="5">
    <source>
        <dbReference type="RefSeq" id="XP_008472633.1"/>
    </source>
</evidence>
<dbReference type="InterPro" id="IPR052976">
    <property type="entry name" value="Scoloptoxin-like"/>
</dbReference>
<feature type="region of interest" description="Disordered" evidence="1">
    <location>
        <begin position="199"/>
        <end position="219"/>
    </location>
</feature>
<dbReference type="KEGG" id="dci:103509779"/>
<organism evidence="4 5">
    <name type="scientific">Diaphorina citri</name>
    <name type="common">Asian citrus psyllid</name>
    <dbReference type="NCBI Taxonomy" id="121845"/>
    <lineage>
        <taxon>Eukaryota</taxon>
        <taxon>Metazoa</taxon>
        <taxon>Ecdysozoa</taxon>
        <taxon>Arthropoda</taxon>
        <taxon>Hexapoda</taxon>
        <taxon>Insecta</taxon>
        <taxon>Pterygota</taxon>
        <taxon>Neoptera</taxon>
        <taxon>Paraneoptera</taxon>
        <taxon>Hemiptera</taxon>
        <taxon>Sternorrhyncha</taxon>
        <taxon>Psylloidea</taxon>
        <taxon>Psyllidae</taxon>
        <taxon>Diaphorininae</taxon>
        <taxon>Diaphorina</taxon>
    </lineage>
</organism>
<reference evidence="5" key="1">
    <citation type="submission" date="2025-08" db="UniProtKB">
        <authorList>
            <consortium name="RefSeq"/>
        </authorList>
    </citation>
    <scope>IDENTIFICATION</scope>
</reference>
<feature type="compositionally biased region" description="Polar residues" evidence="1">
    <location>
        <begin position="836"/>
        <end position="862"/>
    </location>
</feature>
<sequence>MLDYRIRSFPLIIVGLIILCQLQSYQTERVQRSSSVKFNAVPNRRIVPLSSSDLLAAQLLKETFPLYDTKVKRTVRKLENDGHGDTSTLDAVNPDEYQGVVGRPGVDFPILSNIPVTDFSCRKFKSPGYYADLDTNCQVFHICDGGRKISFLCPNGTIFRQSHLICDWWFRVDCGNSVNLYDESAEQLAIDQRSYKSKAKAPEKVSQPQSSDNQFQDNYNNKPNVVTAAPNSFYSTQNSFQDQYTTKTKASGNQPLQQNTFGAQGNRFQKNYNNNNQAETQAPQIVTPSPNTFYQNRFQDNAYNLNTQKTYDNPSGNFFSSQQNRIQNNFAPQPKAPVLSANKIYAGGNSLDSETQVLAESVNYGTGKQNRYNPENLFKTNVTPKPYTTYQPSTTYTQSTTQQQNYQRTSPSQQTNEYPKTSTTQQNVNYPQTSTIQQNVNYPQTSTSQQQSSSYPQSSTIEQAGNYPQSTTAQQSSSYPQTSTFQQSSSYPQTSTTSQQVSSFPQASTIQQSSNYPQSSTVEQAGNYQQSTTVQGGSYPQSSTIQQSPAYSQSTTSQQNVNYPQSTTIQQTSSYPQTSNTQQDTSYPQSTTIQQGSSYPQTSTIEQSPTYSQSTTVNDQQSSTYQQSTYDPSTTYQQGSTTSLFQTQNYSSNSPSSYSTVNNSPTSYVSYTTPFAPESSTPGYSTIKETTPAYSTYTTIRDSYPTTFLYNPTTAYSTFSSDPTTSPEFLSTLNFNRANLEQSNLVPETINNAADENSNGDAVNLLDSISIYYDQINNKESVRLPLNNNENKNKISVSDIFLSQDQDSQAPSASYDVSNSLPSVLTDSTKEGYSLLFSNGSNTDPSVLNEESVNTENGQSLSEFPRNDNDLITQQNQGLFQSFSTTVSPYTTPSTTTVAPRATVTESDKDLELRHSSDLRELAQVFSRALSAYLEDPENFRRILSEVRPTEPNIKTTTANPYKNEVLEFSEDNKVGLDNYRTRNPSSTPAAYSTLKDEYKVSSIANQVNNLATDTASSYFPPPRNLYGGFQNNTSSYITFPNNVSNIFEGTTQTYYSVSPLVDLTREPKVVRFTSTTTSIPITTYEESNTIGAQDVNNLAPSRNLYEEDRFDKNAFSSDKYDYSFGANAKKANSEELELDDQESLVPFDSQSIVSKDNLLRFQNAQKKYYANFKYDQVENFSKQPETYQTIRLNNGETIERTRTSFVQGNPQKIVSTSPVTPNYYYEEKVVSQGIPSSTYSTVNFVPTELPQFSESPQYYYSASPTPSPLPTFEPSSSPYTQNQFIPQLVDNGSMYKEAKELFGNLNETSANMLMDMMHEAESNSTLRRLVLLLVNDKTGKKTPEETRNKLLEALLQMPQRTPSYPPNSISRTYTPKVPRRVKVLKSRVLANNERGSTKYQRETKVDYPKPANNIQAEPLLPEKLSSESDTRAVELLKSLYVLAAKWG</sequence>
<feature type="signal peptide" evidence="2">
    <location>
        <begin position="1"/>
        <end position="27"/>
    </location>
</feature>
<dbReference type="InterPro" id="IPR002557">
    <property type="entry name" value="Chitin-bd_dom"/>
</dbReference>
<dbReference type="PANTHER" id="PTHR22933">
    <property type="entry name" value="FI18007P1-RELATED"/>
    <property type="match status" value="1"/>
</dbReference>
<dbReference type="SUPFAM" id="SSF57625">
    <property type="entry name" value="Invertebrate chitin-binding proteins"/>
    <property type="match status" value="1"/>
</dbReference>
<dbReference type="GO" id="GO:0008061">
    <property type="term" value="F:chitin binding"/>
    <property type="evidence" value="ECO:0007669"/>
    <property type="project" value="InterPro"/>
</dbReference>